<gene>
    <name evidence="6" type="ORF">MN116_006147</name>
</gene>
<sequence>MMYTDDEFWMRTSEYAPVHLQSSPHHRPNNLWINDANSKQYSPTPFNISSTYSSSSSPVPDPVFLTDNMPNTSVIFESHYDTYFNNTENVHAPYQCMWNKTDDYSLYTFSDLQQNVHNSYNDVDYTTYHEIREITKPSRHKVCSCTVNHQSLCEVHSTNLSVNKPRNITTDYSIQVAQATELCDYTGYMIPEESNQNLDGLSEDVTNSSWFAFSPLQSPNVKSSKYNESFLDFIATSSNEMPSNDSNDACLADFETHLLSDSGGPNRRLSFNSALSLNNHNEVKICGKKLTNPLHANLTDGSLSKNSCLEMLPTSSKNINNNDSNNNGALMAAASAALANLHRRGSLQLWQFLITLLDDKESQHLICWTGRTLEFKLNDPEEVARLWGIQKNRPAMNYDKLSRSLRYYYEKGIMQKVPGERYVYRFVYEPELLFSLAFPGEEQSNNQQTTKPMISVKTNKENKLCDQMKQPMENSLNILNKLNASNSHYSFPVNRFNSQTKENNPIGRTFNEGRFSVKRRHLDNFHGEKKIKYCEMTQETHITTDVTNDSDNKHVRLPDTCECSSIIMNDERIYSRQNVNANNFSTSNRSYNESGNDFSTMNVYRSQNNLTDKVEDSSNWLKTDKSLQKVIITSNNESVTSHVDWLDNFTLQKEHEHRQQQQPIQQCKISENYHLMNCSSKYSNHQYNIEHSLLSLPNLHNKNDIRSDRQDYYLSEVLNEIYNKEQEKLSSSSSSSSPPPTSLSSSSSLSKSSFILSLNDRNMLSTPPPITVSLQNIYEMNYELLTNNDKLIYHPC</sequence>
<dbReference type="InterPro" id="IPR046328">
    <property type="entry name" value="ETS_fam"/>
</dbReference>
<dbReference type="GO" id="GO:0000981">
    <property type="term" value="F:DNA-binding transcription factor activity, RNA polymerase II-specific"/>
    <property type="evidence" value="ECO:0007669"/>
    <property type="project" value="TreeGrafter"/>
</dbReference>
<dbReference type="Pfam" id="PF00178">
    <property type="entry name" value="Ets"/>
    <property type="match status" value="1"/>
</dbReference>
<keyword evidence="2 3" id="KW-0238">DNA-binding</keyword>
<accession>A0AAE1ZBS1</accession>
<dbReference type="AlphaFoldDB" id="A0AAE1ZBS1"/>
<evidence type="ECO:0000313" key="6">
    <source>
        <dbReference type="EMBL" id="KAK4470609.1"/>
    </source>
</evidence>
<evidence type="ECO:0000256" key="2">
    <source>
        <dbReference type="ARBA" id="ARBA00023125"/>
    </source>
</evidence>
<reference evidence="6" key="2">
    <citation type="journal article" date="2023" name="Infect Dis Poverty">
        <title>Chromosome-scale genome of the human blood fluke Schistosoma mekongi and its implications for public health.</title>
        <authorList>
            <person name="Zhou M."/>
            <person name="Xu L."/>
            <person name="Xu D."/>
            <person name="Chen W."/>
            <person name="Khan J."/>
            <person name="Hu Y."/>
            <person name="Huang H."/>
            <person name="Wei H."/>
            <person name="Zhang Y."/>
            <person name="Chusongsang P."/>
            <person name="Tanasarnprasert K."/>
            <person name="Hu X."/>
            <person name="Limpanont Y."/>
            <person name="Lv Z."/>
        </authorList>
    </citation>
    <scope>NUCLEOTIDE SEQUENCE</scope>
    <source>
        <strain evidence="6">LV_2022a</strain>
    </source>
</reference>
<name>A0AAE1ZBS1_SCHME</name>
<protein>
    <recommendedName>
        <fullName evidence="5">ETS domain-containing protein</fullName>
    </recommendedName>
</protein>
<proteinExistence type="inferred from homology"/>
<evidence type="ECO:0000256" key="4">
    <source>
        <dbReference type="SAM" id="MobiDB-lite"/>
    </source>
</evidence>
<evidence type="ECO:0000256" key="1">
    <source>
        <dbReference type="ARBA" id="ARBA00005562"/>
    </source>
</evidence>
<dbReference type="EMBL" id="JALJAT010000004">
    <property type="protein sequence ID" value="KAK4470609.1"/>
    <property type="molecule type" value="Genomic_DNA"/>
</dbReference>
<dbReference type="SUPFAM" id="SSF46785">
    <property type="entry name" value="Winged helix' DNA-binding domain"/>
    <property type="match status" value="1"/>
</dbReference>
<comment type="subcellular location">
    <subcellularLocation>
        <location evidence="3">Nucleus</location>
    </subcellularLocation>
</comment>
<dbReference type="PRINTS" id="PR00454">
    <property type="entry name" value="ETSDOMAIN"/>
</dbReference>
<dbReference type="PANTHER" id="PTHR11849:SF282">
    <property type="entry name" value="ETV5-RELATED PROTEIN ETS96B"/>
    <property type="match status" value="1"/>
</dbReference>
<evidence type="ECO:0000313" key="7">
    <source>
        <dbReference type="Proteomes" id="UP001292079"/>
    </source>
</evidence>
<evidence type="ECO:0000256" key="3">
    <source>
        <dbReference type="RuleBase" id="RU004019"/>
    </source>
</evidence>
<comment type="similarity">
    <text evidence="1 3">Belongs to the ETS family.</text>
</comment>
<dbReference type="PROSITE" id="PS00346">
    <property type="entry name" value="ETS_DOMAIN_2"/>
    <property type="match status" value="1"/>
</dbReference>
<organism evidence="6 7">
    <name type="scientific">Schistosoma mekongi</name>
    <name type="common">Parasitic worm</name>
    <dbReference type="NCBI Taxonomy" id="38744"/>
    <lineage>
        <taxon>Eukaryota</taxon>
        <taxon>Metazoa</taxon>
        <taxon>Spiralia</taxon>
        <taxon>Lophotrochozoa</taxon>
        <taxon>Platyhelminthes</taxon>
        <taxon>Trematoda</taxon>
        <taxon>Digenea</taxon>
        <taxon>Strigeidida</taxon>
        <taxon>Schistosomatoidea</taxon>
        <taxon>Schistosomatidae</taxon>
        <taxon>Schistosoma</taxon>
    </lineage>
</organism>
<dbReference type="GO" id="GO:0005634">
    <property type="term" value="C:nucleus"/>
    <property type="evidence" value="ECO:0007669"/>
    <property type="project" value="UniProtKB-SubCell"/>
</dbReference>
<dbReference type="GO" id="GO:0030154">
    <property type="term" value="P:cell differentiation"/>
    <property type="evidence" value="ECO:0007669"/>
    <property type="project" value="TreeGrafter"/>
</dbReference>
<dbReference type="InterPro" id="IPR036390">
    <property type="entry name" value="WH_DNA-bd_sf"/>
</dbReference>
<reference evidence="6" key="1">
    <citation type="submission" date="2022-04" db="EMBL/GenBank/DDBJ databases">
        <authorList>
            <person name="Xu L."/>
            <person name="Lv Z."/>
        </authorList>
    </citation>
    <scope>NUCLEOTIDE SEQUENCE</scope>
    <source>
        <strain evidence="6">LV_2022a</strain>
    </source>
</reference>
<feature type="domain" description="ETS" evidence="5">
    <location>
        <begin position="347"/>
        <end position="427"/>
    </location>
</feature>
<dbReference type="Gene3D" id="1.10.10.10">
    <property type="entry name" value="Winged helix-like DNA-binding domain superfamily/Winged helix DNA-binding domain"/>
    <property type="match status" value="1"/>
</dbReference>
<dbReference type="FunFam" id="1.10.10.10:FF:000055">
    <property type="entry name" value="ETS translocation variant 4 isoform 1"/>
    <property type="match status" value="1"/>
</dbReference>
<keyword evidence="3" id="KW-0539">Nucleus</keyword>
<dbReference type="Proteomes" id="UP001292079">
    <property type="component" value="Unassembled WGS sequence"/>
</dbReference>
<dbReference type="InterPro" id="IPR000418">
    <property type="entry name" value="Ets_dom"/>
</dbReference>
<feature type="compositionally biased region" description="Low complexity" evidence="4">
    <location>
        <begin position="729"/>
        <end position="748"/>
    </location>
</feature>
<dbReference type="PROSITE" id="PS50061">
    <property type="entry name" value="ETS_DOMAIN_3"/>
    <property type="match status" value="1"/>
</dbReference>
<dbReference type="GO" id="GO:0043565">
    <property type="term" value="F:sequence-specific DNA binding"/>
    <property type="evidence" value="ECO:0007669"/>
    <property type="project" value="InterPro"/>
</dbReference>
<keyword evidence="7" id="KW-1185">Reference proteome</keyword>
<dbReference type="PANTHER" id="PTHR11849">
    <property type="entry name" value="ETS"/>
    <property type="match status" value="1"/>
</dbReference>
<comment type="caution">
    <text evidence="6">The sequence shown here is derived from an EMBL/GenBank/DDBJ whole genome shotgun (WGS) entry which is preliminary data.</text>
</comment>
<feature type="region of interest" description="Disordered" evidence="4">
    <location>
        <begin position="728"/>
        <end position="748"/>
    </location>
</feature>
<dbReference type="SMART" id="SM00413">
    <property type="entry name" value="ETS"/>
    <property type="match status" value="1"/>
</dbReference>
<evidence type="ECO:0000259" key="5">
    <source>
        <dbReference type="PROSITE" id="PS50061"/>
    </source>
</evidence>
<dbReference type="InterPro" id="IPR036388">
    <property type="entry name" value="WH-like_DNA-bd_sf"/>
</dbReference>